<dbReference type="Gene3D" id="1.10.287.470">
    <property type="entry name" value="Helix hairpin bin"/>
    <property type="match status" value="1"/>
</dbReference>
<dbReference type="Pfam" id="PF25885">
    <property type="entry name" value="HH_EMRA"/>
    <property type="match status" value="1"/>
</dbReference>
<dbReference type="Proteomes" id="UP001150830">
    <property type="component" value="Unassembled WGS sequence"/>
</dbReference>
<feature type="domain" description="Multidrug export protein EmrA/FarA alpha-helical hairpin" evidence="10">
    <location>
        <begin position="89"/>
        <end position="237"/>
    </location>
</feature>
<keyword evidence="9" id="KW-0175">Coiled coil</keyword>
<evidence type="ECO:0000256" key="1">
    <source>
        <dbReference type="ARBA" id="ARBA00004383"/>
    </source>
</evidence>
<keyword evidence="7" id="KW-1133">Transmembrane helix</keyword>
<accession>A0A9X3EGR2</accession>
<comment type="similarity">
    <text evidence="2">Belongs to the membrane fusion protein (MFP) (TC 8.A.1) family.</text>
</comment>
<evidence type="ECO:0000256" key="4">
    <source>
        <dbReference type="ARBA" id="ARBA00022475"/>
    </source>
</evidence>
<dbReference type="FunFam" id="2.40.30.170:FF:000003">
    <property type="entry name" value="Multidrug resistance protein A"/>
    <property type="match status" value="1"/>
</dbReference>
<dbReference type="RefSeq" id="WP_283174649.1">
    <property type="nucleotide sequence ID" value="NZ_JAPNOA010000055.1"/>
</dbReference>
<dbReference type="SUPFAM" id="SSF111369">
    <property type="entry name" value="HlyD-like secretion proteins"/>
    <property type="match status" value="2"/>
</dbReference>
<dbReference type="InterPro" id="IPR058633">
    <property type="entry name" value="EmrA/FarA_HH"/>
</dbReference>
<gene>
    <name evidence="11" type="ORF">OUO13_14720</name>
</gene>
<feature type="coiled-coil region" evidence="9">
    <location>
        <begin position="85"/>
        <end position="114"/>
    </location>
</feature>
<evidence type="ECO:0000256" key="9">
    <source>
        <dbReference type="SAM" id="Coils"/>
    </source>
</evidence>
<dbReference type="Gene3D" id="2.40.50.100">
    <property type="match status" value="1"/>
</dbReference>
<keyword evidence="6" id="KW-0812">Transmembrane</keyword>
<evidence type="ECO:0000256" key="6">
    <source>
        <dbReference type="ARBA" id="ARBA00022692"/>
    </source>
</evidence>
<protein>
    <submittedName>
        <fullName evidence="11">Biotin/lipoyl-binding protein</fullName>
    </submittedName>
</protein>
<keyword evidence="4" id="KW-1003">Cell membrane</keyword>
<dbReference type="GO" id="GO:0046677">
    <property type="term" value="P:response to antibiotic"/>
    <property type="evidence" value="ECO:0007669"/>
    <property type="project" value="UniProtKB-ARBA"/>
</dbReference>
<dbReference type="AlphaFoldDB" id="A0A9X3EGR2"/>
<evidence type="ECO:0000256" key="5">
    <source>
        <dbReference type="ARBA" id="ARBA00022519"/>
    </source>
</evidence>
<dbReference type="Gene3D" id="2.40.30.170">
    <property type="match status" value="1"/>
</dbReference>
<dbReference type="InterPro" id="IPR050739">
    <property type="entry name" value="MFP"/>
</dbReference>
<sequence length="381" mass="40437">MTEVASPSRSQKRNKLLVALGAVVLLSAGATATWWQLHGSRYVSTDNAYTATEIATVTPAVSGIVAEVLVQDTQSVKAGDVLVRIDQADARLAVAQAEADLARVQRQVAAYYANDKTLAAQVAAAEAAEKTARAQLSGAESDFERARIDLERRQALVKSGSISGDELTRAENAFASARAALTAANAATSQTLATRIGAQRSREANAVQIINSTPDTHPEVLAAQVRLQQAQLDLERTEIRAAVDGIVANRSVQPGQRIQAGTSLLSIVPVQDMHVDANFKEGQLEEVRIGQPVIVTSDLYGDSVTYHGVVEGLSAGSGSAFATIPAQNATGNWIKVVQRLPLRIRLDQAELAEHPLRVGLSMEVTIDTHAKADGDNALTLR</sequence>
<dbReference type="EMBL" id="JAPNOA010000055">
    <property type="protein sequence ID" value="MCY0966439.1"/>
    <property type="molecule type" value="Genomic_DNA"/>
</dbReference>
<reference evidence="11" key="1">
    <citation type="submission" date="2022-11" db="EMBL/GenBank/DDBJ databases">
        <title>Parathalassolutuus dongxingensis gen. nov., sp. nov., a novel member of family Oceanospirillaceae isolated from a coastal shrimp pond in Guangxi, China.</title>
        <authorList>
            <person name="Chen H."/>
        </authorList>
    </citation>
    <scope>NUCLEOTIDE SEQUENCE</scope>
    <source>
        <strain evidence="11">G-43</strain>
    </source>
</reference>
<dbReference type="GO" id="GO:1990961">
    <property type="term" value="P:xenobiotic detoxification by transmembrane export across the plasma membrane"/>
    <property type="evidence" value="ECO:0007669"/>
    <property type="project" value="UniProtKB-ARBA"/>
</dbReference>
<comment type="subcellular location">
    <subcellularLocation>
        <location evidence="1">Cell inner membrane</location>
        <topology evidence="1">Single-pass membrane protein</topology>
        <orientation evidence="1">Periplasmic side</orientation>
    </subcellularLocation>
</comment>
<evidence type="ECO:0000259" key="10">
    <source>
        <dbReference type="Pfam" id="PF25885"/>
    </source>
</evidence>
<evidence type="ECO:0000256" key="2">
    <source>
        <dbReference type="ARBA" id="ARBA00009477"/>
    </source>
</evidence>
<keyword evidence="3" id="KW-0813">Transport</keyword>
<keyword evidence="5" id="KW-0997">Cell inner membrane</keyword>
<evidence type="ECO:0000313" key="12">
    <source>
        <dbReference type="Proteomes" id="UP001150830"/>
    </source>
</evidence>
<keyword evidence="12" id="KW-1185">Reference proteome</keyword>
<evidence type="ECO:0000256" key="3">
    <source>
        <dbReference type="ARBA" id="ARBA00022448"/>
    </source>
</evidence>
<evidence type="ECO:0000313" key="11">
    <source>
        <dbReference type="EMBL" id="MCY0966439.1"/>
    </source>
</evidence>
<dbReference type="GO" id="GO:0015721">
    <property type="term" value="P:bile acid and bile salt transport"/>
    <property type="evidence" value="ECO:0007669"/>
    <property type="project" value="UniProtKB-ARBA"/>
</dbReference>
<dbReference type="PRINTS" id="PR01490">
    <property type="entry name" value="RTXTOXIND"/>
</dbReference>
<proteinExistence type="inferred from homology"/>
<dbReference type="PANTHER" id="PTHR30386">
    <property type="entry name" value="MEMBRANE FUSION SUBUNIT OF EMRAB-TOLC MULTIDRUG EFFLUX PUMP"/>
    <property type="match status" value="1"/>
</dbReference>
<organism evidence="11 12">
    <name type="scientific">Parathalassolituus penaei</name>
    <dbReference type="NCBI Taxonomy" id="2997323"/>
    <lineage>
        <taxon>Bacteria</taxon>
        <taxon>Pseudomonadati</taxon>
        <taxon>Pseudomonadota</taxon>
        <taxon>Gammaproteobacteria</taxon>
        <taxon>Oceanospirillales</taxon>
        <taxon>Oceanospirillaceae</taxon>
        <taxon>Parathalassolituus</taxon>
    </lineage>
</organism>
<keyword evidence="8" id="KW-0472">Membrane</keyword>
<comment type="caution">
    <text evidence="11">The sequence shown here is derived from an EMBL/GenBank/DDBJ whole genome shotgun (WGS) entry which is preliminary data.</text>
</comment>
<evidence type="ECO:0000256" key="8">
    <source>
        <dbReference type="ARBA" id="ARBA00023136"/>
    </source>
</evidence>
<dbReference type="PANTHER" id="PTHR30386:SF19">
    <property type="entry name" value="MULTIDRUG EXPORT PROTEIN EMRA-RELATED"/>
    <property type="match status" value="1"/>
</dbReference>
<evidence type="ECO:0000256" key="7">
    <source>
        <dbReference type="ARBA" id="ARBA00022989"/>
    </source>
</evidence>
<dbReference type="GO" id="GO:0005886">
    <property type="term" value="C:plasma membrane"/>
    <property type="evidence" value="ECO:0007669"/>
    <property type="project" value="UniProtKB-SubCell"/>
</dbReference>
<name>A0A9X3EGR2_9GAMM</name>